<feature type="compositionally biased region" description="Basic and acidic residues" evidence="1">
    <location>
        <begin position="80"/>
        <end position="102"/>
    </location>
</feature>
<proteinExistence type="predicted"/>
<feature type="region of interest" description="Disordered" evidence="1">
    <location>
        <begin position="512"/>
        <end position="728"/>
    </location>
</feature>
<reference evidence="3" key="1">
    <citation type="submission" date="2025-08" db="UniProtKB">
        <authorList>
            <consortium name="RefSeq"/>
        </authorList>
    </citation>
    <scope>IDENTIFICATION</scope>
    <source>
        <tissue evidence="3">Blood</tissue>
    </source>
</reference>
<feature type="region of interest" description="Disordered" evidence="1">
    <location>
        <begin position="778"/>
        <end position="816"/>
    </location>
</feature>
<feature type="compositionally biased region" description="Low complexity" evidence="1">
    <location>
        <begin position="512"/>
        <end position="527"/>
    </location>
</feature>
<dbReference type="Proteomes" id="UP000515165">
    <property type="component" value="Chromosome 17"/>
</dbReference>
<evidence type="ECO:0000256" key="1">
    <source>
        <dbReference type="SAM" id="MobiDB-lite"/>
    </source>
</evidence>
<dbReference type="PANTHER" id="PTHR22045:SF6">
    <property type="entry name" value="PROLINE AND SERINE-RICH PROTEIN 3"/>
    <property type="match status" value="1"/>
</dbReference>
<dbReference type="InterPro" id="IPR037646">
    <property type="entry name" value="PROSER3"/>
</dbReference>
<feature type="region of interest" description="Disordered" evidence="1">
    <location>
        <begin position="321"/>
        <end position="386"/>
    </location>
</feature>
<accession>A0A6J2F326</accession>
<evidence type="ECO:0000313" key="3">
    <source>
        <dbReference type="RefSeq" id="XP_027473492.1"/>
    </source>
</evidence>
<feature type="compositionally biased region" description="Pro residues" evidence="1">
    <location>
        <begin position="528"/>
        <end position="541"/>
    </location>
</feature>
<feature type="region of interest" description="Disordered" evidence="1">
    <location>
        <begin position="80"/>
        <end position="114"/>
    </location>
</feature>
<gene>
    <name evidence="3" type="primary">PROSER3</name>
</gene>
<feature type="compositionally biased region" description="Polar residues" evidence="1">
    <location>
        <begin position="135"/>
        <end position="144"/>
    </location>
</feature>
<dbReference type="OrthoDB" id="10043502at2759"/>
<feature type="compositionally biased region" description="Low complexity" evidence="1">
    <location>
        <begin position="149"/>
        <end position="158"/>
    </location>
</feature>
<feature type="region of interest" description="Disordered" evidence="1">
    <location>
        <begin position="128"/>
        <end position="205"/>
    </location>
</feature>
<dbReference type="PANTHER" id="PTHR22045">
    <property type="entry name" value="PROLINE AND SERINE-RICH PROTEIN 3"/>
    <property type="match status" value="1"/>
</dbReference>
<protein>
    <submittedName>
        <fullName evidence="3">Proline and serine-rich protein 3 isoform X1</fullName>
    </submittedName>
</protein>
<feature type="region of interest" description="Disordered" evidence="1">
    <location>
        <begin position="220"/>
        <end position="244"/>
    </location>
</feature>
<dbReference type="GeneID" id="113935560"/>
<dbReference type="KEGG" id="zca:113935560"/>
<feature type="compositionally biased region" description="Low complexity" evidence="1">
    <location>
        <begin position="323"/>
        <end position="348"/>
    </location>
</feature>
<keyword evidence="2" id="KW-1185">Reference proteome</keyword>
<organism evidence="2 3">
    <name type="scientific">Zalophus californianus</name>
    <name type="common">California sealion</name>
    <dbReference type="NCBI Taxonomy" id="9704"/>
    <lineage>
        <taxon>Eukaryota</taxon>
        <taxon>Metazoa</taxon>
        <taxon>Chordata</taxon>
        <taxon>Craniata</taxon>
        <taxon>Vertebrata</taxon>
        <taxon>Euteleostomi</taxon>
        <taxon>Mammalia</taxon>
        <taxon>Eutheria</taxon>
        <taxon>Laurasiatheria</taxon>
        <taxon>Carnivora</taxon>
        <taxon>Caniformia</taxon>
        <taxon>Pinnipedia</taxon>
        <taxon>Otariidae</taxon>
        <taxon>Zalophus</taxon>
    </lineage>
</organism>
<dbReference type="RefSeq" id="XP_027473492.1">
    <property type="nucleotide sequence ID" value="XM_027617691.2"/>
</dbReference>
<dbReference type="CTD" id="148137"/>
<feature type="compositionally biased region" description="Low complexity" evidence="1">
    <location>
        <begin position="177"/>
        <end position="194"/>
    </location>
</feature>
<sequence length="816" mass="87044">MTPPNRELTLRSFPLVHRLANYCCTLRFSNQTCSLSQAEVTASCATSPFGHFPITFIFLFIIGPLGGRSLPARALRERGGPDKALLSDKDARGVSPVRERSWRKPPGSCGMDRSLPIFSIQDSPFEDTPLDQSHYWPSQSQTWHPKTLSPSRSRGSRPPEAPKALTTGPNSSELFEESWPSSSGTPSPPSTTEGQMGASQPPTLVDSRESVVAKYINRFRQAQPTSREERQPAGPTPADFWWLRPGSPDTLSQLAAAGVSEPEGRPSTAVPTLAKVASASQAKAVTPLKEMKQSLNTWNSSLLDLETLSLQSRAARLLKRSKASISSSSLSPSDTSSSSFPVSSDGLSPFSATFIPDSSKGSDPKAHVTPAPAPIPAPAPVSSQAPLRPEDDILYQWRQRRKLERARGGQGDGTWVLPRTPSLTTLVPAPVCLQALPAPAETLGSLGTQPTCVPHWATVARPGPLEAFYMERPPIPPGFSPHIFWGPSPHGFFWAPQSGPWISLGAIPPTPSTLAPPAATSAPAASTLPPPAAPQDPPTPVPSCRAQPEKQGPKPRSRGAPGPESSGTVVAADEGPGPQLRGALGQVVSARLFPDSLEDTPPHLEGPPLPKAGSLKVKATHPQTKIAPSRSEVTPPLSGSRFPKAQTPPNRSKAESRKAQATLPLAVWEPRKDKDTPLAEAGYQLPKVPPPPAEEASPGPEAPPPPSKAGPLGEVATPPTAAEHAPSEDLLCQAARLLEAAEDSDGSEFQDDPVLQLLRVQRAELRRQKREVDAQLSLLLEHTEDSGTWSPPTRSPPRSPGRRPQRGGASLENRRR</sequence>
<evidence type="ECO:0000313" key="2">
    <source>
        <dbReference type="Proteomes" id="UP000515165"/>
    </source>
</evidence>
<dbReference type="AlphaFoldDB" id="A0A6J2F326"/>
<name>A0A6J2F326_ZALCA</name>